<dbReference type="AlphaFoldDB" id="A0A0F9PCZ5"/>
<proteinExistence type="predicted"/>
<evidence type="ECO:0000313" key="1">
    <source>
        <dbReference type="EMBL" id="KKN29695.1"/>
    </source>
</evidence>
<name>A0A0F9PCZ5_9ZZZZ</name>
<reference evidence="1" key="1">
    <citation type="journal article" date="2015" name="Nature">
        <title>Complex archaea that bridge the gap between prokaryotes and eukaryotes.</title>
        <authorList>
            <person name="Spang A."/>
            <person name="Saw J.H."/>
            <person name="Jorgensen S.L."/>
            <person name="Zaremba-Niedzwiedzka K."/>
            <person name="Martijn J."/>
            <person name="Lind A.E."/>
            <person name="van Eijk R."/>
            <person name="Schleper C."/>
            <person name="Guy L."/>
            <person name="Ettema T.J."/>
        </authorList>
    </citation>
    <scope>NUCLEOTIDE SEQUENCE</scope>
</reference>
<dbReference type="Gene3D" id="3.90.550.10">
    <property type="entry name" value="Spore Coat Polysaccharide Biosynthesis Protein SpsA, Chain A"/>
    <property type="match status" value="1"/>
</dbReference>
<dbReference type="SUPFAM" id="SSF53448">
    <property type="entry name" value="Nucleotide-diphospho-sugar transferases"/>
    <property type="match status" value="1"/>
</dbReference>
<sequence>MTDWPTIAVVLLTYEPGGETPRGTAEKTLRSFLDNARYSGPLDVHIADDGSEESHRARLVEIAGGYEGVRNVGTTNAERGGYGRSYNLAMQAVHASAELILPLEDDWELLRPLDLDPLAVTLDSQLADTERAIRDDWHFFDCLRLGYIGYTQELRGRIARSAAGVVFHLDPDSDEPHVFAGHPRLETRVFERRVGPWPEGLAAGRTEFEVSERREAREGVGFPLDVVAPRGDLFAHIGALELGELVPEGPDA</sequence>
<organism evidence="1">
    <name type="scientific">marine sediment metagenome</name>
    <dbReference type="NCBI Taxonomy" id="412755"/>
    <lineage>
        <taxon>unclassified sequences</taxon>
        <taxon>metagenomes</taxon>
        <taxon>ecological metagenomes</taxon>
    </lineage>
</organism>
<dbReference type="EMBL" id="LAZR01002465">
    <property type="protein sequence ID" value="KKN29695.1"/>
    <property type="molecule type" value="Genomic_DNA"/>
</dbReference>
<protein>
    <recommendedName>
        <fullName evidence="2">Glycosyltransferase 2-like domain-containing protein</fullName>
    </recommendedName>
</protein>
<accession>A0A0F9PCZ5</accession>
<comment type="caution">
    <text evidence="1">The sequence shown here is derived from an EMBL/GenBank/DDBJ whole genome shotgun (WGS) entry which is preliminary data.</text>
</comment>
<evidence type="ECO:0008006" key="2">
    <source>
        <dbReference type="Google" id="ProtNLM"/>
    </source>
</evidence>
<dbReference type="InterPro" id="IPR029044">
    <property type="entry name" value="Nucleotide-diphossugar_trans"/>
</dbReference>
<gene>
    <name evidence="1" type="ORF">LCGC14_0841420</name>
</gene>